<dbReference type="Proteomes" id="UP000320300">
    <property type="component" value="Unassembled WGS sequence"/>
</dbReference>
<dbReference type="EMBL" id="FXTN01000020">
    <property type="protein sequence ID" value="SMO99119.1"/>
    <property type="molecule type" value="Genomic_DNA"/>
</dbReference>
<sequence length="50" mass="5877">MPWEFGILLNACYLHDYLLISTVDTSFYEGEITYHTKLFMAPPIWEVPPI</sequence>
<accession>A0A521FSJ6</accession>
<dbReference type="AlphaFoldDB" id="A0A521FSJ6"/>
<organism evidence="1 2">
    <name type="scientific">Pedobacter westerhofensis</name>
    <dbReference type="NCBI Taxonomy" id="425512"/>
    <lineage>
        <taxon>Bacteria</taxon>
        <taxon>Pseudomonadati</taxon>
        <taxon>Bacteroidota</taxon>
        <taxon>Sphingobacteriia</taxon>
        <taxon>Sphingobacteriales</taxon>
        <taxon>Sphingobacteriaceae</taxon>
        <taxon>Pedobacter</taxon>
    </lineage>
</organism>
<keyword evidence="2" id="KW-1185">Reference proteome</keyword>
<gene>
    <name evidence="1" type="ORF">SAMN06265348_1204</name>
</gene>
<evidence type="ECO:0000313" key="1">
    <source>
        <dbReference type="EMBL" id="SMO99119.1"/>
    </source>
</evidence>
<proteinExistence type="predicted"/>
<protein>
    <submittedName>
        <fullName evidence="1">Uncharacterized protein</fullName>
    </submittedName>
</protein>
<reference evidence="1 2" key="1">
    <citation type="submission" date="2017-05" db="EMBL/GenBank/DDBJ databases">
        <authorList>
            <person name="Varghese N."/>
            <person name="Submissions S."/>
        </authorList>
    </citation>
    <scope>NUCLEOTIDE SEQUENCE [LARGE SCALE GENOMIC DNA]</scope>
    <source>
        <strain evidence="1 2">DSM 19036</strain>
    </source>
</reference>
<evidence type="ECO:0000313" key="2">
    <source>
        <dbReference type="Proteomes" id="UP000320300"/>
    </source>
</evidence>
<name>A0A521FSJ6_9SPHI</name>